<dbReference type="InParanoid" id="A0A409WW55"/>
<gene>
    <name evidence="2" type="ORF">CVT25_009226</name>
</gene>
<evidence type="ECO:0000313" key="2">
    <source>
        <dbReference type="EMBL" id="PPQ82755.1"/>
    </source>
</evidence>
<feature type="region of interest" description="Disordered" evidence="1">
    <location>
        <begin position="39"/>
        <end position="102"/>
    </location>
</feature>
<proteinExistence type="predicted"/>
<dbReference type="AlphaFoldDB" id="A0A409WW55"/>
<dbReference type="EMBL" id="NHYD01003097">
    <property type="protein sequence ID" value="PPQ82755.1"/>
    <property type="molecule type" value="Genomic_DNA"/>
</dbReference>
<dbReference type="Proteomes" id="UP000283269">
    <property type="component" value="Unassembled WGS sequence"/>
</dbReference>
<sequence>MPSPVPFPSRSSSPINRNPPPRLECALLGALPVPFKRHLGAEAHHPNEPTHEDGKADEFEDCAGGRNRRQGQKSDRPPQSRYASCVFTEQDAQDAQVDARAERHLQQRQNLQHSMHGGAGTDGGQHGQHHLDIVGLGGVRGIAMGGQLQGVIGGLGGMNGGGGVNGLGCGAGVNGPQQPKPQSH</sequence>
<name>A0A409WW55_PSICY</name>
<organism evidence="2 3">
    <name type="scientific">Psilocybe cyanescens</name>
    <dbReference type="NCBI Taxonomy" id="93625"/>
    <lineage>
        <taxon>Eukaryota</taxon>
        <taxon>Fungi</taxon>
        <taxon>Dikarya</taxon>
        <taxon>Basidiomycota</taxon>
        <taxon>Agaricomycotina</taxon>
        <taxon>Agaricomycetes</taxon>
        <taxon>Agaricomycetidae</taxon>
        <taxon>Agaricales</taxon>
        <taxon>Agaricineae</taxon>
        <taxon>Strophariaceae</taxon>
        <taxon>Psilocybe</taxon>
    </lineage>
</organism>
<evidence type="ECO:0000256" key="1">
    <source>
        <dbReference type="SAM" id="MobiDB-lite"/>
    </source>
</evidence>
<feature type="region of interest" description="Disordered" evidence="1">
    <location>
        <begin position="1"/>
        <end position="23"/>
    </location>
</feature>
<accession>A0A409WW55</accession>
<keyword evidence="3" id="KW-1185">Reference proteome</keyword>
<comment type="caution">
    <text evidence="2">The sequence shown here is derived from an EMBL/GenBank/DDBJ whole genome shotgun (WGS) entry which is preliminary data.</text>
</comment>
<protein>
    <submittedName>
        <fullName evidence="2">Uncharacterized protein</fullName>
    </submittedName>
</protein>
<feature type="compositionally biased region" description="Basic and acidic residues" evidence="1">
    <location>
        <begin position="39"/>
        <end position="57"/>
    </location>
</feature>
<evidence type="ECO:0000313" key="3">
    <source>
        <dbReference type="Proteomes" id="UP000283269"/>
    </source>
</evidence>
<reference evidence="2 3" key="1">
    <citation type="journal article" date="2018" name="Evol. Lett.">
        <title>Horizontal gene cluster transfer increased hallucinogenic mushroom diversity.</title>
        <authorList>
            <person name="Reynolds H.T."/>
            <person name="Vijayakumar V."/>
            <person name="Gluck-Thaler E."/>
            <person name="Korotkin H.B."/>
            <person name="Matheny P.B."/>
            <person name="Slot J.C."/>
        </authorList>
    </citation>
    <scope>NUCLEOTIDE SEQUENCE [LARGE SCALE GENOMIC DNA]</scope>
    <source>
        <strain evidence="2 3">2631</strain>
    </source>
</reference>